<reference evidence="1" key="1">
    <citation type="submission" date="2020-12" db="EMBL/GenBank/DDBJ databases">
        <title>The genome sequence of Inhella sp. 1Y17.</title>
        <authorList>
            <person name="Liu Y."/>
        </authorList>
    </citation>
    <scope>NUCLEOTIDE SEQUENCE</scope>
    <source>
        <strain evidence="1">1Y17</strain>
    </source>
</reference>
<keyword evidence="2" id="KW-1185">Reference proteome</keyword>
<comment type="caution">
    <text evidence="1">The sequence shown here is derived from an EMBL/GenBank/DDBJ whole genome shotgun (WGS) entry which is preliminary data.</text>
</comment>
<protein>
    <submittedName>
        <fullName evidence="1">Uncharacterized protein</fullName>
    </submittedName>
</protein>
<proteinExistence type="predicted"/>
<dbReference type="AlphaFoldDB" id="A0A931J332"/>
<dbReference type="Proteomes" id="UP000613266">
    <property type="component" value="Unassembled WGS sequence"/>
</dbReference>
<gene>
    <name evidence="1" type="ORF">I7X39_00190</name>
</gene>
<accession>A0A931J332</accession>
<dbReference type="RefSeq" id="WP_198108935.1">
    <property type="nucleotide sequence ID" value="NZ_JAEDAK010000001.1"/>
</dbReference>
<evidence type="ECO:0000313" key="1">
    <source>
        <dbReference type="EMBL" id="MBH9575310.1"/>
    </source>
</evidence>
<name>A0A931J332_9BURK</name>
<evidence type="ECO:0000313" key="2">
    <source>
        <dbReference type="Proteomes" id="UP000613266"/>
    </source>
</evidence>
<sequence>MLPLPRPASGSFFNPQAQVRRVPIGDGQQALVIDDALAEPGALVNWVDDHVFEPAEDNAYPGQLMLAPPALTESLDGLFMQKVRSALGGRRTVERYARFSLVTQPPQALRPCQWLCHRDRVAADPGRVLFAASVLYLFPDPRLGGTRFFRPRCSAAELERLLADAQELDGPDFQARYGIAPGYMGEGNAYFECTAEVEAAWNRLVFYDGAVFHSAVIERPDLLSEDAGQGRLTLNGFYACTRALA</sequence>
<dbReference type="EMBL" id="JAEDAK010000001">
    <property type="protein sequence ID" value="MBH9575310.1"/>
    <property type="molecule type" value="Genomic_DNA"/>
</dbReference>
<dbReference type="Pfam" id="PF20043">
    <property type="entry name" value="DUF6445"/>
    <property type="match status" value="1"/>
</dbReference>
<dbReference type="InterPro" id="IPR045617">
    <property type="entry name" value="DUF6445"/>
</dbReference>
<organism evidence="1 2">
    <name type="scientific">Inhella proteolytica</name>
    <dbReference type="NCBI Taxonomy" id="2795029"/>
    <lineage>
        <taxon>Bacteria</taxon>
        <taxon>Pseudomonadati</taxon>
        <taxon>Pseudomonadota</taxon>
        <taxon>Betaproteobacteria</taxon>
        <taxon>Burkholderiales</taxon>
        <taxon>Sphaerotilaceae</taxon>
        <taxon>Inhella</taxon>
    </lineage>
</organism>